<reference evidence="1" key="1">
    <citation type="submission" date="2023-04" db="EMBL/GenBank/DDBJ databases">
        <authorList>
            <consortium name="ELIXIR-Norway"/>
        </authorList>
    </citation>
    <scope>NUCLEOTIDE SEQUENCE [LARGE SCALE GENOMIC DNA]</scope>
</reference>
<feature type="non-terminal residue" evidence="1">
    <location>
        <position position="53"/>
    </location>
</feature>
<sequence length="53" mass="5527">MRRARGTRRGLLRAGVYIRVLRRRAPRAGRGRSGLLGAGCSGCSRVGGASGST</sequence>
<organism evidence="1 2">
    <name type="scientific">Rangifer tarandus platyrhynchus</name>
    <name type="common">Svalbard reindeer</name>
    <dbReference type="NCBI Taxonomy" id="3082113"/>
    <lineage>
        <taxon>Eukaryota</taxon>
        <taxon>Metazoa</taxon>
        <taxon>Chordata</taxon>
        <taxon>Craniata</taxon>
        <taxon>Vertebrata</taxon>
        <taxon>Euteleostomi</taxon>
        <taxon>Mammalia</taxon>
        <taxon>Eutheria</taxon>
        <taxon>Laurasiatheria</taxon>
        <taxon>Artiodactyla</taxon>
        <taxon>Ruminantia</taxon>
        <taxon>Pecora</taxon>
        <taxon>Cervidae</taxon>
        <taxon>Odocoileinae</taxon>
        <taxon>Rangifer</taxon>
    </lineage>
</organism>
<evidence type="ECO:0000313" key="2">
    <source>
        <dbReference type="Proteomes" id="UP001176941"/>
    </source>
</evidence>
<name>A0ABN8YDK0_RANTA</name>
<accession>A0ABN8YDK0</accession>
<proteinExistence type="predicted"/>
<keyword evidence="2" id="KW-1185">Reference proteome</keyword>
<protein>
    <submittedName>
        <fullName evidence="1">Uncharacterized protein</fullName>
    </submittedName>
</protein>
<dbReference type="EMBL" id="OX459953">
    <property type="protein sequence ID" value="CAI9158652.1"/>
    <property type="molecule type" value="Genomic_DNA"/>
</dbReference>
<evidence type="ECO:0000313" key="1">
    <source>
        <dbReference type="EMBL" id="CAI9158652.1"/>
    </source>
</evidence>
<dbReference type="Proteomes" id="UP001176941">
    <property type="component" value="Chromosome 17"/>
</dbReference>
<gene>
    <name evidence="1" type="ORF">MRATA1EN1_LOCUS7614</name>
</gene>